<reference evidence="1" key="1">
    <citation type="submission" date="2018-05" db="EMBL/GenBank/DDBJ databases">
        <authorList>
            <person name="Lanie J.A."/>
            <person name="Ng W.-L."/>
            <person name="Kazmierczak K.M."/>
            <person name="Andrzejewski T.M."/>
            <person name="Davidsen T.M."/>
            <person name="Wayne K.J."/>
            <person name="Tettelin H."/>
            <person name="Glass J.I."/>
            <person name="Rusch D."/>
            <person name="Podicherti R."/>
            <person name="Tsui H.-C.T."/>
            <person name="Winkler M.E."/>
        </authorList>
    </citation>
    <scope>NUCLEOTIDE SEQUENCE</scope>
    <source>
        <strain evidence="1">ZC4RG45</strain>
    </source>
</reference>
<name>A0A2W4LL73_9PSEU</name>
<protein>
    <submittedName>
        <fullName evidence="1">Uncharacterized protein</fullName>
    </submittedName>
</protein>
<comment type="caution">
    <text evidence="1">The sequence shown here is derived from an EMBL/GenBank/DDBJ whole genome shotgun (WGS) entry which is preliminary data.</text>
</comment>
<dbReference type="EMBL" id="QGUI01000386">
    <property type="protein sequence ID" value="PZM96446.1"/>
    <property type="molecule type" value="Genomic_DNA"/>
</dbReference>
<proteinExistence type="predicted"/>
<organism evidence="1">
    <name type="scientific">Thermocrispum agreste</name>
    <dbReference type="NCBI Taxonomy" id="37925"/>
    <lineage>
        <taxon>Bacteria</taxon>
        <taxon>Bacillati</taxon>
        <taxon>Actinomycetota</taxon>
        <taxon>Actinomycetes</taxon>
        <taxon>Pseudonocardiales</taxon>
        <taxon>Pseudonocardiaceae</taxon>
        <taxon>Thermocrispum</taxon>
    </lineage>
</organism>
<gene>
    <name evidence="1" type="ORF">DIU77_10745</name>
</gene>
<dbReference type="AlphaFoldDB" id="A0A2W4LL73"/>
<accession>A0A2W4LL73</accession>
<sequence>MVGSQDGRAAQLPAGRGLTPRMVAAEAAEAARRAGL</sequence>
<evidence type="ECO:0000313" key="1">
    <source>
        <dbReference type="EMBL" id="PZM96446.1"/>
    </source>
</evidence>